<dbReference type="Pfam" id="PF01497">
    <property type="entry name" value="Peripla_BP_2"/>
    <property type="match status" value="1"/>
</dbReference>
<accession>A0A7J3UZG5</accession>
<feature type="transmembrane region" description="Helical" evidence="1">
    <location>
        <begin position="43"/>
        <end position="66"/>
    </location>
</feature>
<dbReference type="PROSITE" id="PS50983">
    <property type="entry name" value="FE_B12_PBP"/>
    <property type="match status" value="1"/>
</dbReference>
<dbReference type="Gene3D" id="3.40.50.1980">
    <property type="entry name" value="Nitrogenase molybdenum iron protein domain"/>
    <property type="match status" value="2"/>
</dbReference>
<dbReference type="InterPro" id="IPR002491">
    <property type="entry name" value="ABC_transptr_periplasmic_BD"/>
</dbReference>
<reference evidence="3" key="1">
    <citation type="journal article" date="2020" name="mSystems">
        <title>Genome- and Community-Level Interaction Insights into Carbon Utilization and Element Cycling Functions of Hydrothermarchaeota in Hydrothermal Sediment.</title>
        <authorList>
            <person name="Zhou Z."/>
            <person name="Liu Y."/>
            <person name="Xu W."/>
            <person name="Pan J."/>
            <person name="Luo Z.H."/>
            <person name="Li M."/>
        </authorList>
    </citation>
    <scope>NUCLEOTIDE SEQUENCE [LARGE SCALE GENOMIC DNA]</scope>
    <source>
        <strain evidence="3">SpSt-1038</strain>
    </source>
</reference>
<gene>
    <name evidence="3" type="ORF">ENL91_01325</name>
</gene>
<comment type="caution">
    <text evidence="3">The sequence shown here is derived from an EMBL/GenBank/DDBJ whole genome shotgun (WGS) entry which is preliminary data.</text>
</comment>
<protein>
    <submittedName>
        <fullName evidence="3">ABC transporter substrate-binding protein</fullName>
    </submittedName>
</protein>
<keyword evidence="1" id="KW-0812">Transmembrane</keyword>
<organism evidence="3">
    <name type="scientific">Candidatus Methanosuratincola petrocarbonis</name>
    <name type="common">ex Vanwonterghem et al. 2016</name>
    <dbReference type="NCBI Taxonomy" id="1867261"/>
    <lineage>
        <taxon>Archaea</taxon>
        <taxon>Thermoproteota</taxon>
        <taxon>Methanosuratincolia</taxon>
        <taxon>Candidatus Methanomethylicales</taxon>
        <taxon>Candidatus Methanomethylicaceae</taxon>
        <taxon>Candidatus Methanosuratincola (ex Vanwonterghem et al. 2016)</taxon>
    </lineage>
</organism>
<name>A0A7J3UZG5_9CREN</name>
<evidence type="ECO:0000313" key="3">
    <source>
        <dbReference type="EMBL" id="HHI48793.1"/>
    </source>
</evidence>
<keyword evidence="1" id="KW-0472">Membrane</keyword>
<dbReference type="SUPFAM" id="SSF53807">
    <property type="entry name" value="Helical backbone' metal receptor"/>
    <property type="match status" value="1"/>
</dbReference>
<feature type="domain" description="Fe/B12 periplasmic-binding" evidence="2">
    <location>
        <begin position="90"/>
        <end position="364"/>
    </location>
</feature>
<evidence type="ECO:0000259" key="2">
    <source>
        <dbReference type="PROSITE" id="PS50983"/>
    </source>
</evidence>
<dbReference type="EMBL" id="DRVT01000015">
    <property type="protein sequence ID" value="HHI48793.1"/>
    <property type="molecule type" value="Genomic_DNA"/>
</dbReference>
<dbReference type="PANTHER" id="PTHR30535">
    <property type="entry name" value="VITAMIN B12-BINDING PROTEIN"/>
    <property type="match status" value="1"/>
</dbReference>
<dbReference type="PANTHER" id="PTHR30535:SF34">
    <property type="entry name" value="MOLYBDATE-BINDING PROTEIN MOLA"/>
    <property type="match status" value="1"/>
</dbReference>
<sequence length="384" mass="41842">MPSRRISSRTGNPWFLVSYETEILNLITRSTYRCFFVKRSTKALIFAVMAIVVASSAGMLLAGGYLNGSSGVKIVDMSGRVVQLNSTANRVVILESYWTEIACALGAQDKIVGIGSYVTSSVFIPDSVKNKTVVGNVFSGVNIETVLSLKPDLVIMDYGYGKSEEIVRALEGAGVPVVTLFAKNFADIANATVIIGQALGKQDRAQALAGYINGIHSQLMANASRIPVAERPRVLICNLDVWKDGLIYTYSNTSWGNVVVDVGGINVAHAGFGDKSWVKVNMEQVLLWDPDIIVIVGRTQSALASQISSMNDTNWLSLRAVREGKVYPVLTGSYDRNSYLDWTPRMVAGELQLASIIQPAHFASVNWTSVRDQLMDGYYGYLKS</sequence>
<keyword evidence="1" id="KW-1133">Transmembrane helix</keyword>
<proteinExistence type="predicted"/>
<evidence type="ECO:0000256" key="1">
    <source>
        <dbReference type="SAM" id="Phobius"/>
    </source>
</evidence>
<dbReference type="InterPro" id="IPR050902">
    <property type="entry name" value="ABC_Transporter_SBP"/>
</dbReference>
<dbReference type="AlphaFoldDB" id="A0A7J3UZG5"/>